<keyword evidence="4" id="KW-0805">Transcription regulation</keyword>
<feature type="compositionally biased region" description="Basic residues" evidence="6">
    <location>
        <begin position="171"/>
        <end position="205"/>
    </location>
</feature>
<gene>
    <name evidence="8" type="ORF">CEPIT_LOCUS13392</name>
</gene>
<sequence length="518" mass="58272">MARVNRLPLSSNPTLCWCEEIQKNIQHCSPTTFPNLMDGCCDICGDVGIAETIIACANCKVNQEHIYCMREYCEGPTKDWQCEECTKRNEKQLSCGNSQSASQVPPKTTTKDLQSGSPRKSNRGRGCVNWENKVLKGRTKYLSIQEVLTLPRQQNNSSNFKKTGYSSPLSPKKHPSTPRSRKKHSSSRLSPKKHSSSRLSPKKHSSTPLSPKKNISTPLSSKKHISTPTSRTAVNHEGSFIPNFQHPKKPRKVVKGQDVKNFSNDPVLYPSWKGSLTVCDTLNFHGLQAHHSSKACKKLMDFTKLLPEVLDFQLVPRGDVWLKLFSDYCPTRDDIGLFFLPGDMKRSKEYVTLLELIGEHDLVMRKQIENMEMLVFASTVLQEDCQKVRGKHFLWGLFYRAGKKEKAANVQHVVSDIKRTGGKNEGEVDDSEEADMEIDMVGGKSVGTVDVVMCKRSSDSQVQFDHSSINREQFQEIPPGFEKLWMASSGSYTSLNVKTEPCDDFPPGFKPLWTPGKP</sequence>
<evidence type="ECO:0000256" key="1">
    <source>
        <dbReference type="ARBA" id="ARBA00022723"/>
    </source>
</evidence>
<dbReference type="InterPro" id="IPR013083">
    <property type="entry name" value="Znf_RING/FYVE/PHD"/>
</dbReference>
<accession>A0AAV0D922</accession>
<keyword evidence="3" id="KW-0862">Zinc</keyword>
<evidence type="ECO:0000256" key="3">
    <source>
        <dbReference type="ARBA" id="ARBA00022833"/>
    </source>
</evidence>
<dbReference type="Pfam" id="PF23121">
    <property type="entry name" value="SPOC_AIPP2"/>
    <property type="match status" value="1"/>
</dbReference>
<dbReference type="Proteomes" id="UP001152523">
    <property type="component" value="Unassembled WGS sequence"/>
</dbReference>
<dbReference type="InterPro" id="IPR049914">
    <property type="entry name" value="PHD1-3/5-6"/>
</dbReference>
<evidence type="ECO:0000256" key="4">
    <source>
        <dbReference type="ARBA" id="ARBA00023015"/>
    </source>
</evidence>
<dbReference type="GO" id="GO:0034244">
    <property type="term" value="P:negative regulation of transcription elongation by RNA polymerase II"/>
    <property type="evidence" value="ECO:0007669"/>
    <property type="project" value="InterPro"/>
</dbReference>
<dbReference type="GO" id="GO:0140566">
    <property type="term" value="F:histone reader activity"/>
    <property type="evidence" value="ECO:0007669"/>
    <property type="project" value="InterPro"/>
</dbReference>
<dbReference type="InterPro" id="IPR011011">
    <property type="entry name" value="Znf_FYVE_PHD"/>
</dbReference>
<reference evidence="8" key="1">
    <citation type="submission" date="2022-07" db="EMBL/GenBank/DDBJ databases">
        <authorList>
            <person name="Macas J."/>
            <person name="Novak P."/>
            <person name="Neumann P."/>
        </authorList>
    </citation>
    <scope>NUCLEOTIDE SEQUENCE</scope>
</reference>
<feature type="domain" description="AIPP2-like SPOC-like" evidence="7">
    <location>
        <begin position="272"/>
        <end position="398"/>
    </location>
</feature>
<organism evidence="8 9">
    <name type="scientific">Cuscuta epithymum</name>
    <dbReference type="NCBI Taxonomy" id="186058"/>
    <lineage>
        <taxon>Eukaryota</taxon>
        <taxon>Viridiplantae</taxon>
        <taxon>Streptophyta</taxon>
        <taxon>Embryophyta</taxon>
        <taxon>Tracheophyta</taxon>
        <taxon>Spermatophyta</taxon>
        <taxon>Magnoliopsida</taxon>
        <taxon>eudicotyledons</taxon>
        <taxon>Gunneridae</taxon>
        <taxon>Pentapetalae</taxon>
        <taxon>asterids</taxon>
        <taxon>lamiids</taxon>
        <taxon>Solanales</taxon>
        <taxon>Convolvulaceae</taxon>
        <taxon>Cuscuteae</taxon>
        <taxon>Cuscuta</taxon>
        <taxon>Cuscuta subgen. Cuscuta</taxon>
    </lineage>
</organism>
<dbReference type="PANTHER" id="PTHR33304:SF36">
    <property type="entry name" value="GB|AAF26970.1-RELATED"/>
    <property type="match status" value="1"/>
</dbReference>
<dbReference type="EMBL" id="CAMAPF010000085">
    <property type="protein sequence ID" value="CAH9095752.1"/>
    <property type="molecule type" value="Genomic_DNA"/>
</dbReference>
<dbReference type="InterPro" id="IPR056280">
    <property type="entry name" value="AIPP2-like_SPOC"/>
</dbReference>
<evidence type="ECO:0000256" key="2">
    <source>
        <dbReference type="ARBA" id="ARBA00022771"/>
    </source>
</evidence>
<keyword evidence="2" id="KW-0863">Zinc-finger</keyword>
<keyword evidence="9" id="KW-1185">Reference proteome</keyword>
<dbReference type="PANTHER" id="PTHR33304">
    <property type="match status" value="1"/>
</dbReference>
<keyword evidence="5" id="KW-0804">Transcription</keyword>
<keyword evidence="1" id="KW-0479">Metal-binding</keyword>
<evidence type="ECO:0000256" key="6">
    <source>
        <dbReference type="SAM" id="MobiDB-lite"/>
    </source>
</evidence>
<feature type="region of interest" description="Disordered" evidence="6">
    <location>
        <begin position="96"/>
        <end position="129"/>
    </location>
</feature>
<evidence type="ECO:0000259" key="7">
    <source>
        <dbReference type="Pfam" id="PF23121"/>
    </source>
</evidence>
<proteinExistence type="predicted"/>
<evidence type="ECO:0000256" key="5">
    <source>
        <dbReference type="ARBA" id="ARBA00023163"/>
    </source>
</evidence>
<feature type="region of interest" description="Disordered" evidence="6">
    <location>
        <begin position="153"/>
        <end position="250"/>
    </location>
</feature>
<evidence type="ECO:0000313" key="9">
    <source>
        <dbReference type="Proteomes" id="UP001152523"/>
    </source>
</evidence>
<feature type="compositionally biased region" description="Polar residues" evidence="6">
    <location>
        <begin position="153"/>
        <end position="169"/>
    </location>
</feature>
<dbReference type="GO" id="GO:0008270">
    <property type="term" value="F:zinc ion binding"/>
    <property type="evidence" value="ECO:0007669"/>
    <property type="project" value="UniProtKB-KW"/>
</dbReference>
<feature type="compositionally biased region" description="Polar residues" evidence="6">
    <location>
        <begin position="213"/>
        <end position="233"/>
    </location>
</feature>
<dbReference type="Gene3D" id="3.30.40.10">
    <property type="entry name" value="Zinc/RING finger domain, C3HC4 (zinc finger)"/>
    <property type="match status" value="1"/>
</dbReference>
<evidence type="ECO:0000313" key="8">
    <source>
        <dbReference type="EMBL" id="CAH9095752.1"/>
    </source>
</evidence>
<name>A0AAV0D922_9ASTE</name>
<dbReference type="SUPFAM" id="SSF57903">
    <property type="entry name" value="FYVE/PHD zinc finger"/>
    <property type="match status" value="1"/>
</dbReference>
<protein>
    <recommendedName>
        <fullName evidence="7">AIPP2-like SPOC-like domain-containing protein</fullName>
    </recommendedName>
</protein>
<dbReference type="AlphaFoldDB" id="A0AAV0D922"/>
<feature type="compositionally biased region" description="Polar residues" evidence="6">
    <location>
        <begin position="96"/>
        <end position="119"/>
    </location>
</feature>
<comment type="caution">
    <text evidence="8">The sequence shown here is derived from an EMBL/GenBank/DDBJ whole genome shotgun (WGS) entry which is preliminary data.</text>
</comment>